<evidence type="ECO:0000313" key="7">
    <source>
        <dbReference type="Proteomes" id="UP000264179"/>
    </source>
</evidence>
<reference evidence="7 8" key="1">
    <citation type="journal article" date="2018" name="Nat. Biotechnol.">
        <title>A standardized bacterial taxonomy based on genome phylogeny substantially revises the tree of life.</title>
        <authorList>
            <person name="Parks D.H."/>
            <person name="Chuvochina M."/>
            <person name="Waite D.W."/>
            <person name="Rinke C."/>
            <person name="Skarshewski A."/>
            <person name="Chaumeil P.A."/>
            <person name="Hugenholtz P."/>
        </authorList>
    </citation>
    <scope>NUCLEOTIDE SEQUENCE [LARGE SCALE GENOMIC DNA]</scope>
    <source>
        <strain evidence="5">UBA8707</strain>
        <strain evidence="6">UBA9881</strain>
    </source>
</reference>
<dbReference type="Proteomes" id="UP000264179">
    <property type="component" value="Unassembled WGS sequence"/>
</dbReference>
<gene>
    <name evidence="5" type="ORF">DEF21_04165</name>
    <name evidence="6" type="ORF">DHR80_04255</name>
</gene>
<evidence type="ECO:0000313" key="8">
    <source>
        <dbReference type="Proteomes" id="UP000264753"/>
    </source>
</evidence>
<keyword evidence="2" id="KW-1133">Transmembrane helix</keyword>
<keyword evidence="2" id="KW-0472">Membrane</keyword>
<dbReference type="Proteomes" id="UP000264753">
    <property type="component" value="Unassembled WGS sequence"/>
</dbReference>
<feature type="domain" description="DUF2207" evidence="3">
    <location>
        <begin position="62"/>
        <end position="252"/>
    </location>
</feature>
<feature type="transmembrane region" description="Helical" evidence="2">
    <location>
        <begin position="269"/>
        <end position="292"/>
    </location>
</feature>
<evidence type="ECO:0000256" key="1">
    <source>
        <dbReference type="SAM" id="MobiDB-lite"/>
    </source>
</evidence>
<dbReference type="RefSeq" id="WP_276651604.1">
    <property type="nucleotide sequence ID" value="NZ_DOOG01000037.1"/>
</dbReference>
<feature type="compositionally biased region" description="Low complexity" evidence="1">
    <location>
        <begin position="662"/>
        <end position="674"/>
    </location>
</feature>
<keyword evidence="2" id="KW-0812">Transmembrane</keyword>
<sequence>MNLSIAMPSGAKAGVRRGFARNVRGLMRNVGLYALLCAVVLIANIAPLRAQTLSQFRLPDERIQSYDVDISVLPDASMNVVETITVQVANLDINSGIYREIPLRTLVDWGLYHDAAFDIQSIKLDGQDENYTVKQLRSGKRIYIGTKDKTVSKGRHTYEIAYHIDSQLYNGEGLDELYWNVTGNDWGFKIDTVRVGVHLPEGAEIAQFSGYTGYFGENGENYRVTQQRSDFLQLQTTKPLPPHAGFTLAVAWPEGLVTYPGGWDQTVRLLYSNAGTVMALLGLIVSFAYFLIKWHRHGRDPKKGTVIPQFEPPKGLSPAACGFQWFKGFRGKFSDSYMFGVIIASLASKGLVTLRNGRIVTLFDVVRTSKKAKNLPGEEALVLQSMFGSGDAGTFTIGKSDNKQVQTTLAQMKSVFREDYSKRYFNSNTGIWVFGVLIVIGSFLLTLGTSHVSWDTIFMLIGLGLMSTVFGSIALFVLLPTMVKALPGFLKNPIASLFGVGALLAVSLTCFVPFMFFTDIASETIAPLAYTLTKLTFLIPVPFFFLIDAPTPEGQRLRTQIEGYRMYLTTAERHLINARADATMAQAEITEDVFEAHLPYAMALDAEDAWGERFAQSLAKSGRDPNIARDYRPNWYVGSMAGLAGASSLGSSIGSSITTATATSSAPSASSSSGGSIGSSGGGFSGGGGGGGGGGGW</sequence>
<dbReference type="EMBL" id="DOOG01000037">
    <property type="protein sequence ID" value="HBU97088.1"/>
    <property type="molecule type" value="Genomic_DNA"/>
</dbReference>
<comment type="caution">
    <text evidence="5">The sequence shown here is derived from an EMBL/GenBank/DDBJ whole genome shotgun (WGS) entry which is preliminary data.</text>
</comment>
<organism evidence="5 8">
    <name type="scientific">Thalassospira lucentensis</name>
    <dbReference type="NCBI Taxonomy" id="168935"/>
    <lineage>
        <taxon>Bacteria</taxon>
        <taxon>Pseudomonadati</taxon>
        <taxon>Pseudomonadota</taxon>
        <taxon>Alphaproteobacteria</taxon>
        <taxon>Rhodospirillales</taxon>
        <taxon>Thalassospiraceae</taxon>
        <taxon>Thalassospira</taxon>
    </lineage>
</organism>
<feature type="transmembrane region" description="Helical" evidence="2">
    <location>
        <begin position="457"/>
        <end position="482"/>
    </location>
</feature>
<dbReference type="Pfam" id="PF09972">
    <property type="entry name" value="DUF2207"/>
    <property type="match status" value="1"/>
</dbReference>
<feature type="region of interest" description="Disordered" evidence="1">
    <location>
        <begin position="662"/>
        <end position="697"/>
    </location>
</feature>
<evidence type="ECO:0008006" key="9">
    <source>
        <dbReference type="Google" id="ProtNLM"/>
    </source>
</evidence>
<dbReference type="Pfam" id="PF20990">
    <property type="entry name" value="DUF2207_C"/>
    <property type="match status" value="1"/>
</dbReference>
<evidence type="ECO:0000313" key="5">
    <source>
        <dbReference type="EMBL" id="HBU97088.1"/>
    </source>
</evidence>
<feature type="transmembrane region" description="Helical" evidence="2">
    <location>
        <begin position="528"/>
        <end position="547"/>
    </location>
</feature>
<dbReference type="EMBL" id="DPOP01000038">
    <property type="protein sequence ID" value="HCW66421.1"/>
    <property type="molecule type" value="Genomic_DNA"/>
</dbReference>
<evidence type="ECO:0000259" key="4">
    <source>
        <dbReference type="Pfam" id="PF20990"/>
    </source>
</evidence>
<evidence type="ECO:0000259" key="3">
    <source>
        <dbReference type="Pfam" id="PF09972"/>
    </source>
</evidence>
<name>A0A358HPG8_9PROT</name>
<feature type="domain" description="Predicted membrane protein YciQ-like C-terminal" evidence="4">
    <location>
        <begin position="309"/>
        <end position="614"/>
    </location>
</feature>
<feature type="compositionally biased region" description="Gly residues" evidence="1">
    <location>
        <begin position="675"/>
        <end position="697"/>
    </location>
</feature>
<dbReference type="InterPro" id="IPR048389">
    <property type="entry name" value="YciQ-like_C"/>
</dbReference>
<dbReference type="InterPro" id="IPR018702">
    <property type="entry name" value="DUF2207"/>
</dbReference>
<dbReference type="AlphaFoldDB" id="A0A358HPG8"/>
<proteinExistence type="predicted"/>
<evidence type="ECO:0000256" key="2">
    <source>
        <dbReference type="SAM" id="Phobius"/>
    </source>
</evidence>
<accession>A0A358HPG8</accession>
<protein>
    <recommendedName>
        <fullName evidence="9">DUF2207 domain-containing protein</fullName>
    </recommendedName>
</protein>
<feature type="transmembrane region" description="Helical" evidence="2">
    <location>
        <begin position="431"/>
        <end position="451"/>
    </location>
</feature>
<feature type="transmembrane region" description="Helical" evidence="2">
    <location>
        <begin position="494"/>
        <end position="516"/>
    </location>
</feature>
<evidence type="ECO:0000313" key="6">
    <source>
        <dbReference type="EMBL" id="HCW66421.1"/>
    </source>
</evidence>